<dbReference type="Proteomes" id="UP001084197">
    <property type="component" value="Unassembled WGS sequence"/>
</dbReference>
<dbReference type="AlphaFoldDB" id="A0A9J6RDI5"/>
<evidence type="ECO:0000313" key="2">
    <source>
        <dbReference type="Proteomes" id="UP001084197"/>
    </source>
</evidence>
<gene>
    <name evidence="1" type="ORF">OWO01_09300</name>
</gene>
<evidence type="ECO:0000313" key="1">
    <source>
        <dbReference type="EMBL" id="MCZ0703411.1"/>
    </source>
</evidence>
<keyword evidence="2" id="KW-1185">Reference proteome</keyword>
<dbReference type="EMBL" id="JAPRAT010000016">
    <property type="protein sequence ID" value="MCZ0703411.1"/>
    <property type="molecule type" value="Genomic_DNA"/>
</dbReference>
<name>A0A9J6RDI5_9BACI</name>
<proteinExistence type="predicted"/>
<comment type="caution">
    <text evidence="1">The sequence shown here is derived from an EMBL/GenBank/DDBJ whole genome shotgun (WGS) entry which is preliminary data.</text>
</comment>
<evidence type="ECO:0008006" key="3">
    <source>
        <dbReference type="Google" id="ProtNLM"/>
    </source>
</evidence>
<protein>
    <recommendedName>
        <fullName evidence="3">Flagellar hook-length control protein-like C-terminal domain-containing protein</fullName>
    </recommendedName>
</protein>
<sequence>MSTFQSNISSLLRATGTTSAKPNQQVSLRSGQVLLGKVTQLFPNQTATIEVNNQQIVAKLQTPLDVGAHYLFKVQEMGELPQLKVMIETSTQQSIDEQIINLLKQLELPVTRENSQFLRELMEKEIPFRPTDLKQAIGLIQEKSGSKEQLFELIEKQLPITINSVKAVHHQKNTPLHTQLEQILLALDQAGVSSEAETKLQNRVTSLVDNHSNKLSSEEITASLIKQIHAGDEELISLLKMAGVIKKEVNATNTEEIIEQLGRHITHSNNHASSSPKHVEIFEKLIELFQKQLPISEQESYQLQKFSKNALETTDNGSNQSLQSLHNMLQNSVFHSKVEQYLPEQTKPLFMNWKNNQTPENLTPLLSDLVELSDQQAPKPMQIKLIHLLTQFQQTKEIELPLKDQFLLKTKQFLHFSGIDYEHRILHEQINQMEHEQSLKQSVLETLQAGTAHRSELETLLLTINGLQLASVQEDNNFMQVTMQLPAMFGAKDNIQLEFHSKKAKDEQVDSDYCRIAFYLDLETIGATMIDMTVQKRMVNLTIYNEDENIVPLLMKIKPMLQAGLAKNDYHLSNVRYQPFPEKQEHQKIRQPHPNQNYRGVDIRI</sequence>
<dbReference type="RefSeq" id="WP_268780182.1">
    <property type="nucleotide sequence ID" value="NZ_JAPRAT010000016.1"/>
</dbReference>
<reference evidence="1" key="1">
    <citation type="submission" date="2022-11" db="EMBL/GenBank/DDBJ databases">
        <title>WGS of Natronobacillus azotifigens 24KS-1, an anaerobic diazotrophic haloalkaliphile from soda-rich habitats.</title>
        <authorList>
            <person name="Sorokin D.Y."/>
            <person name="Merkel A.Y."/>
        </authorList>
    </citation>
    <scope>NUCLEOTIDE SEQUENCE</scope>
    <source>
        <strain evidence="1">24KS-1</strain>
    </source>
</reference>
<organism evidence="1 2">
    <name type="scientific">Natronobacillus azotifigens</name>
    <dbReference type="NCBI Taxonomy" id="472978"/>
    <lineage>
        <taxon>Bacteria</taxon>
        <taxon>Bacillati</taxon>
        <taxon>Bacillota</taxon>
        <taxon>Bacilli</taxon>
        <taxon>Bacillales</taxon>
        <taxon>Bacillaceae</taxon>
        <taxon>Natronobacillus</taxon>
    </lineage>
</organism>
<accession>A0A9J6RDI5</accession>